<name>A0A2I1CGI1_ASPN1</name>
<keyword evidence="2" id="KW-0472">Membrane</keyword>
<evidence type="ECO:0000256" key="2">
    <source>
        <dbReference type="SAM" id="Phobius"/>
    </source>
</evidence>
<keyword evidence="2" id="KW-0812">Transmembrane</keyword>
<reference evidence="5" key="1">
    <citation type="journal article" date="2018" name="Proc. Natl. Acad. Sci. U.S.A.">
        <title>Linking secondary metabolites to gene clusters through genome sequencing of six diverse Aspergillus species.</title>
        <authorList>
            <person name="Kaerboelling I."/>
            <person name="Vesth T.C."/>
            <person name="Frisvad J.C."/>
            <person name="Nybo J.L."/>
            <person name="Theobald S."/>
            <person name="Kuo A."/>
            <person name="Bowyer P."/>
            <person name="Matsuda Y."/>
            <person name="Mondo S."/>
            <person name="Lyhne E.K."/>
            <person name="Kogle M.E."/>
            <person name="Clum A."/>
            <person name="Lipzen A."/>
            <person name="Salamov A."/>
            <person name="Ngan C.Y."/>
            <person name="Daum C."/>
            <person name="Chiniquy J."/>
            <person name="Barry K."/>
            <person name="LaButti K."/>
            <person name="Haridas S."/>
            <person name="Simmons B.A."/>
            <person name="Magnuson J.K."/>
            <person name="Mortensen U.H."/>
            <person name="Larsen T.O."/>
            <person name="Grigoriev I.V."/>
            <person name="Baker S.E."/>
            <person name="Andersen M.R."/>
        </authorList>
    </citation>
    <scope>NUCLEOTIDE SEQUENCE [LARGE SCALE GENOMIC DNA]</scope>
    <source>
        <strain evidence="5">IBT 16806</strain>
    </source>
</reference>
<feature type="compositionally biased region" description="Basic and acidic residues" evidence="1">
    <location>
        <begin position="40"/>
        <end position="54"/>
    </location>
</feature>
<dbReference type="AlphaFoldDB" id="A0A2I1CGI1"/>
<feature type="compositionally biased region" description="Low complexity" evidence="1">
    <location>
        <begin position="165"/>
        <end position="179"/>
    </location>
</feature>
<proteinExistence type="predicted"/>
<evidence type="ECO:0000259" key="3">
    <source>
        <dbReference type="PROSITE" id="PS50020"/>
    </source>
</evidence>
<organism evidence="4 5">
    <name type="scientific">Aspergillus novofumigatus (strain IBT 16806)</name>
    <dbReference type="NCBI Taxonomy" id="1392255"/>
    <lineage>
        <taxon>Eukaryota</taxon>
        <taxon>Fungi</taxon>
        <taxon>Dikarya</taxon>
        <taxon>Ascomycota</taxon>
        <taxon>Pezizomycotina</taxon>
        <taxon>Eurotiomycetes</taxon>
        <taxon>Eurotiomycetidae</taxon>
        <taxon>Eurotiales</taxon>
        <taxon>Aspergillaceae</taxon>
        <taxon>Aspergillus</taxon>
        <taxon>Aspergillus subgen. Fumigati</taxon>
    </lineage>
</organism>
<dbReference type="EMBL" id="MSZS01000002">
    <property type="protein sequence ID" value="PKX96721.1"/>
    <property type="molecule type" value="Genomic_DNA"/>
</dbReference>
<dbReference type="GeneID" id="36536089"/>
<dbReference type="PROSITE" id="PS01159">
    <property type="entry name" value="WW_DOMAIN_1"/>
    <property type="match status" value="1"/>
</dbReference>
<dbReference type="PROSITE" id="PS50020">
    <property type="entry name" value="WW_DOMAIN_2"/>
    <property type="match status" value="1"/>
</dbReference>
<feature type="compositionally biased region" description="Polar residues" evidence="1">
    <location>
        <begin position="85"/>
        <end position="100"/>
    </location>
</feature>
<feature type="domain" description="WW" evidence="3">
    <location>
        <begin position="12"/>
        <end position="46"/>
    </location>
</feature>
<evidence type="ECO:0000256" key="1">
    <source>
        <dbReference type="SAM" id="MobiDB-lite"/>
    </source>
</evidence>
<evidence type="ECO:0000313" key="4">
    <source>
        <dbReference type="EMBL" id="PKX96721.1"/>
    </source>
</evidence>
<dbReference type="Gene3D" id="2.20.70.10">
    <property type="match status" value="1"/>
</dbReference>
<feature type="compositionally biased region" description="Pro residues" evidence="1">
    <location>
        <begin position="1"/>
        <end position="14"/>
    </location>
</feature>
<keyword evidence="2" id="KW-1133">Transmembrane helix</keyword>
<dbReference type="STRING" id="1392255.A0A2I1CGI1"/>
<accession>A0A2I1CGI1</accession>
<gene>
    <name evidence="4" type="ORF">P174DRAFT_448460</name>
</gene>
<feature type="region of interest" description="Disordered" evidence="1">
    <location>
        <begin position="1"/>
        <end position="20"/>
    </location>
</feature>
<dbReference type="Proteomes" id="UP000234474">
    <property type="component" value="Unassembled WGS sequence"/>
</dbReference>
<dbReference type="SUPFAM" id="SSF51045">
    <property type="entry name" value="WW domain"/>
    <property type="match status" value="1"/>
</dbReference>
<feature type="region of interest" description="Disordered" evidence="1">
    <location>
        <begin position="37"/>
        <end position="192"/>
    </location>
</feature>
<dbReference type="Pfam" id="PF00397">
    <property type="entry name" value="WW"/>
    <property type="match status" value="1"/>
</dbReference>
<dbReference type="OrthoDB" id="2530521at2759"/>
<comment type="caution">
    <text evidence="4">The sequence shown here is derived from an EMBL/GenBank/DDBJ whole genome shotgun (WGS) entry which is preliminary data.</text>
</comment>
<protein>
    <recommendedName>
        <fullName evidence="3">WW domain-containing protein</fullName>
    </recommendedName>
</protein>
<dbReference type="VEuPathDB" id="FungiDB:P174DRAFT_448460"/>
<evidence type="ECO:0000313" key="5">
    <source>
        <dbReference type="Proteomes" id="UP000234474"/>
    </source>
</evidence>
<dbReference type="InterPro" id="IPR001202">
    <property type="entry name" value="WW_dom"/>
</dbReference>
<dbReference type="CDD" id="cd00201">
    <property type="entry name" value="WW"/>
    <property type="match status" value="1"/>
</dbReference>
<feature type="transmembrane region" description="Helical" evidence="2">
    <location>
        <begin position="269"/>
        <end position="287"/>
    </location>
</feature>
<feature type="compositionally biased region" description="Polar residues" evidence="1">
    <location>
        <begin position="135"/>
        <end position="150"/>
    </location>
</feature>
<sequence length="362" mass="38995">MSFAPPPGPPPPSIPEGWKAQYDDRYKQWFFVNLHTGKSQWERPEGPAQKEEQHAPPSGPPPSYDDSGPANPSVQAAATDDKKTLGSNNPYSQAEPSNDTLESDARLAAQLQAEEDARAQSRSPAHPGAAADYYSGSSRPLSSTGYQPSQGPAPAPEPKRSRGFLSKLMGKSSSSSGSSHFGRPPVAQQQPYGYQQGSYYGGGYPRNRSPQAMDILSTRHRAATIPERCHRGGAAEWALQALPLWVWEAVCSAVLCSQKHSTMTMGTQSSITMVMITVVTSAAAMTLVVTFEFAEMCAAVLALVLTCLDFSFLVDGSRERGLNCPFSPAASVPDALSVSIDAHVHRLVSDRFPDDMMLMMVM</sequence>
<dbReference type="InterPro" id="IPR036020">
    <property type="entry name" value="WW_dom_sf"/>
</dbReference>
<dbReference type="RefSeq" id="XP_024685316.1">
    <property type="nucleotide sequence ID" value="XM_024828763.1"/>
</dbReference>
<dbReference type="SMART" id="SM00456">
    <property type="entry name" value="WW"/>
    <property type="match status" value="1"/>
</dbReference>
<keyword evidence="5" id="KW-1185">Reference proteome</keyword>